<dbReference type="InterPro" id="IPR025266">
    <property type="entry name" value="TerB_N"/>
</dbReference>
<feature type="domain" description="Co-chaperone DjlA N-terminal" evidence="1">
    <location>
        <begin position="431"/>
        <end position="536"/>
    </location>
</feature>
<comment type="caution">
    <text evidence="4">The sequence shown here is derived from an EMBL/GenBank/DDBJ whole genome shotgun (WGS) entry which is preliminary data.</text>
</comment>
<dbReference type="AlphaFoldDB" id="A0A8B2NCJ6"/>
<dbReference type="SUPFAM" id="SSF158682">
    <property type="entry name" value="TerB-like"/>
    <property type="match status" value="1"/>
</dbReference>
<evidence type="ECO:0000259" key="3">
    <source>
        <dbReference type="Pfam" id="PF15615"/>
    </source>
</evidence>
<feature type="domain" description="TerB N-terminal" evidence="2">
    <location>
        <begin position="17"/>
        <end position="216"/>
    </location>
</feature>
<evidence type="ECO:0000313" key="4">
    <source>
        <dbReference type="EMBL" id="RAH95938.1"/>
    </source>
</evidence>
<evidence type="ECO:0000313" key="5">
    <source>
        <dbReference type="Proteomes" id="UP000249590"/>
    </source>
</evidence>
<feature type="domain" description="TerB-C" evidence="3">
    <location>
        <begin position="570"/>
        <end position="695"/>
    </location>
</feature>
<dbReference type="Proteomes" id="UP000249590">
    <property type="component" value="Unassembled WGS sequence"/>
</dbReference>
<keyword evidence="5" id="KW-1185">Reference proteome</keyword>
<dbReference type="Gene3D" id="1.10.3680.10">
    <property type="entry name" value="TerB-like"/>
    <property type="match status" value="1"/>
</dbReference>
<dbReference type="RefSeq" id="WP_111352698.1">
    <property type="nucleotide sequence ID" value="NZ_QHHQ01000018.1"/>
</dbReference>
<organism evidence="4 5">
    <name type="scientific">Acuticoccus sediminis</name>
    <dbReference type="NCBI Taxonomy" id="2184697"/>
    <lineage>
        <taxon>Bacteria</taxon>
        <taxon>Pseudomonadati</taxon>
        <taxon>Pseudomonadota</taxon>
        <taxon>Alphaproteobacteria</taxon>
        <taxon>Hyphomicrobiales</taxon>
        <taxon>Amorphaceae</taxon>
        <taxon>Acuticoccus</taxon>
    </lineage>
</organism>
<dbReference type="Pfam" id="PF13208">
    <property type="entry name" value="TerB_N"/>
    <property type="match status" value="1"/>
</dbReference>
<dbReference type="CDD" id="cd07176">
    <property type="entry name" value="terB"/>
    <property type="match status" value="1"/>
</dbReference>
<dbReference type="Pfam" id="PF05099">
    <property type="entry name" value="TerB"/>
    <property type="match status" value="1"/>
</dbReference>
<evidence type="ECO:0000259" key="1">
    <source>
        <dbReference type="Pfam" id="PF05099"/>
    </source>
</evidence>
<name>A0A8B2NCJ6_9HYPH</name>
<dbReference type="OrthoDB" id="227636at2"/>
<evidence type="ECO:0000259" key="2">
    <source>
        <dbReference type="Pfam" id="PF13208"/>
    </source>
</evidence>
<proteinExistence type="predicted"/>
<protein>
    <recommendedName>
        <fullName evidence="6">Tellurite resistance protein TerB</fullName>
    </recommendedName>
</protein>
<dbReference type="InterPro" id="IPR029024">
    <property type="entry name" value="TerB-like"/>
</dbReference>
<sequence>MRRRLQRQEPAEWIGFGEFVSIHGYSIPGMVYVGSILRAQYYGGTKNCLIDPGLPISAGSSDKAGNSMPYWPSYSEIEPAARRTYLEWHAQRRRDPDIGIGYVFLYFYGLERRLLVDKALVEGPVITAEVERLLGIYGTNGSFHGYAHRFLAAANIAMGRTGSVPELSPDMRGGYEMSYPVRLHLGRQLAEKRPLAAEDALLWILSLPDTRLRTPATRCFEEFRELWQVRFAERHPKGLKVNPPKTKLKFEYRAASNTFSVELPVEGGTVPDIAAVSAPIEGLRDLVNACSDELDAYSRFLGRRPDAKASAEAIALLPKEILGSDAAAAAARIRSELEEIFGGQSIVSLPIERLIELLQIPLSSSGKITAAAAGQIGQCLDKLDMGFEPDRRYGPVTLTPNGQTVLFKAPHGGPVDAERPQYNAARTMVDVSVLAAAADGDIHEAEFRSVRDEIWSFDGLAEAERIRLSAHAILLLKDAPRQQAVMKRLAGLPKEEARRVTEAALSAVLADGHVDPSEIRFLEKLHKALGLPEADVYASLHRGQVVVDEPVSVIPEERSSGEAIPPAPVPEMGIALDHARLARLRKETSEVSSLLADIFVEDEDLVPTVAQAPAVEGGKRLFAGLDVEHGELLASLIAVGRLERERFEEMTQRLRLLPDGAIETINEWGFETFDEPVLEEDGDVVVVEHLLPELKKLEAAT</sequence>
<dbReference type="Pfam" id="PF15615">
    <property type="entry name" value="TerB_C"/>
    <property type="match status" value="1"/>
</dbReference>
<gene>
    <name evidence="4" type="ORF">DLJ53_33610</name>
</gene>
<evidence type="ECO:0008006" key="6">
    <source>
        <dbReference type="Google" id="ProtNLM"/>
    </source>
</evidence>
<dbReference type="InterPro" id="IPR007791">
    <property type="entry name" value="DjlA_N"/>
</dbReference>
<reference evidence="4 5" key="1">
    <citation type="submission" date="2018-05" db="EMBL/GenBank/DDBJ databases">
        <title>Acuticoccus sediminis sp. nov., isolated from deep-sea sediment of Indian Ocean.</title>
        <authorList>
            <person name="Liu X."/>
            <person name="Lai Q."/>
            <person name="Du Y."/>
            <person name="Sun F."/>
            <person name="Zhang X."/>
            <person name="Wang S."/>
            <person name="Shao Z."/>
        </authorList>
    </citation>
    <scope>NUCLEOTIDE SEQUENCE [LARGE SCALE GENOMIC DNA]</scope>
    <source>
        <strain evidence="4 5">PTG4-2</strain>
    </source>
</reference>
<dbReference type="InterPro" id="IPR028932">
    <property type="entry name" value="TerB-C"/>
</dbReference>
<dbReference type="EMBL" id="QHHQ01000018">
    <property type="protein sequence ID" value="RAH95938.1"/>
    <property type="molecule type" value="Genomic_DNA"/>
</dbReference>
<accession>A0A8B2NCJ6</accession>